<dbReference type="EMBL" id="JAZDQJ010000101">
    <property type="protein sequence ID" value="MEE1937804.1"/>
    <property type="molecule type" value="Genomic_DNA"/>
</dbReference>
<keyword evidence="7" id="KW-0808">Transferase</keyword>
<reference evidence="17 18" key="1">
    <citation type="submission" date="2024-01" db="EMBL/GenBank/DDBJ databases">
        <title>Unpublished Manusciprt.</title>
        <authorList>
            <person name="Duman M."/>
            <person name="Valdes E.G."/>
            <person name="Ajmi N."/>
            <person name="Altun S."/>
            <person name="Saticioglu I.B."/>
        </authorList>
    </citation>
    <scope>NUCLEOTIDE SEQUENCE [LARGE SCALE GENOMIC DNA]</scope>
    <source>
        <strain evidence="17 18">148P</strain>
    </source>
</reference>
<evidence type="ECO:0000256" key="6">
    <source>
        <dbReference type="ARBA" id="ARBA00021623"/>
    </source>
</evidence>
<feature type="domain" description="LapA adhesin" evidence="16">
    <location>
        <begin position="233"/>
        <end position="330"/>
    </location>
</feature>
<dbReference type="InterPro" id="IPR046779">
    <property type="entry name" value="LapA_adhesin_dom"/>
</dbReference>
<dbReference type="Proteomes" id="UP001335100">
    <property type="component" value="Unassembled WGS sequence"/>
</dbReference>
<comment type="cofactor">
    <cofactor evidence="1">
        <name>Mg(2+)</name>
        <dbReference type="ChEBI" id="CHEBI:18420"/>
    </cofactor>
</comment>
<dbReference type="Gene3D" id="3.30.1490.20">
    <property type="entry name" value="ATP-grasp fold, A domain"/>
    <property type="match status" value="1"/>
</dbReference>
<comment type="catalytic activity">
    <reaction evidence="14">
        <text>pyruvate + ATP + H2O = phosphoenolpyruvate + AMP + phosphate + 2 H(+)</text>
        <dbReference type="Rhea" id="RHEA:11364"/>
        <dbReference type="ChEBI" id="CHEBI:15361"/>
        <dbReference type="ChEBI" id="CHEBI:15377"/>
        <dbReference type="ChEBI" id="CHEBI:15378"/>
        <dbReference type="ChEBI" id="CHEBI:30616"/>
        <dbReference type="ChEBI" id="CHEBI:43474"/>
        <dbReference type="ChEBI" id="CHEBI:58702"/>
        <dbReference type="ChEBI" id="CHEBI:456215"/>
        <dbReference type="EC" id="2.7.9.2"/>
    </reaction>
</comment>
<gene>
    <name evidence="17" type="ORF">V0R50_31715</name>
</gene>
<evidence type="ECO:0000259" key="16">
    <source>
        <dbReference type="Pfam" id="PF20579"/>
    </source>
</evidence>
<keyword evidence="10" id="KW-0418">Kinase</keyword>
<feature type="domain" description="LapA adhesin" evidence="16">
    <location>
        <begin position="333"/>
        <end position="419"/>
    </location>
</feature>
<evidence type="ECO:0000313" key="18">
    <source>
        <dbReference type="Proteomes" id="UP001335100"/>
    </source>
</evidence>
<dbReference type="SUPFAM" id="SSF56059">
    <property type="entry name" value="Glutathione synthetase ATP-binding domain-like"/>
    <property type="match status" value="1"/>
</dbReference>
<dbReference type="Pfam" id="PF20579">
    <property type="entry name" value="LapA"/>
    <property type="match status" value="2"/>
</dbReference>
<feature type="non-terminal residue" evidence="17">
    <location>
        <position position="421"/>
    </location>
</feature>
<dbReference type="PANTHER" id="PTHR43030:SF1">
    <property type="entry name" value="PHOSPHOENOLPYRUVATE SYNTHASE"/>
    <property type="match status" value="1"/>
</dbReference>
<protein>
    <recommendedName>
        <fullName evidence="6">Phosphoenolpyruvate synthase</fullName>
        <ecNumber evidence="5">2.7.9.2</ecNumber>
    </recommendedName>
    <alternativeName>
        <fullName evidence="13">Pyruvate, water dikinase</fullName>
    </alternativeName>
</protein>
<dbReference type="RefSeq" id="WP_330078436.1">
    <property type="nucleotide sequence ID" value="NZ_JAZDQJ010000101.1"/>
</dbReference>
<feature type="domain" description="Pyruvate phosphate dikinase AMP/ATP-binding" evidence="15">
    <location>
        <begin position="3"/>
        <end position="180"/>
    </location>
</feature>
<dbReference type="InterPro" id="IPR002192">
    <property type="entry name" value="PPDK_AMP/ATP-bd"/>
</dbReference>
<evidence type="ECO:0000256" key="14">
    <source>
        <dbReference type="ARBA" id="ARBA00047700"/>
    </source>
</evidence>
<keyword evidence="8" id="KW-0479">Metal-binding</keyword>
<comment type="similarity">
    <text evidence="4">Belongs to the PEP-utilizing enzyme family.</text>
</comment>
<evidence type="ECO:0000256" key="3">
    <source>
        <dbReference type="ARBA" id="ARBA00004742"/>
    </source>
</evidence>
<evidence type="ECO:0000256" key="13">
    <source>
        <dbReference type="ARBA" id="ARBA00033470"/>
    </source>
</evidence>
<evidence type="ECO:0000256" key="1">
    <source>
        <dbReference type="ARBA" id="ARBA00001946"/>
    </source>
</evidence>
<comment type="caution">
    <text evidence="17">The sequence shown here is derived from an EMBL/GenBank/DDBJ whole genome shotgun (WGS) entry which is preliminary data.</text>
</comment>
<evidence type="ECO:0000256" key="11">
    <source>
        <dbReference type="ARBA" id="ARBA00022840"/>
    </source>
</evidence>
<dbReference type="EC" id="2.7.9.2" evidence="5"/>
<feature type="non-terminal residue" evidence="17">
    <location>
        <position position="1"/>
    </location>
</feature>
<evidence type="ECO:0000256" key="9">
    <source>
        <dbReference type="ARBA" id="ARBA00022741"/>
    </source>
</evidence>
<organism evidence="17 18">
    <name type="scientific">Pseudomonas ulcerans</name>
    <dbReference type="NCBI Taxonomy" id="3115852"/>
    <lineage>
        <taxon>Bacteria</taxon>
        <taxon>Pseudomonadati</taxon>
        <taxon>Pseudomonadota</taxon>
        <taxon>Gammaproteobacteria</taxon>
        <taxon>Pseudomonadales</taxon>
        <taxon>Pseudomonadaceae</taxon>
        <taxon>Pseudomonas</taxon>
    </lineage>
</organism>
<evidence type="ECO:0000256" key="8">
    <source>
        <dbReference type="ARBA" id="ARBA00022723"/>
    </source>
</evidence>
<proteinExistence type="inferred from homology"/>
<evidence type="ECO:0000256" key="10">
    <source>
        <dbReference type="ARBA" id="ARBA00022777"/>
    </source>
</evidence>
<sequence>DVEHVGGKNASLGEMISNLAGAGVSGAAVSVPGGFATTAQAYRDFLEQSGLNDKIHAALDALDVDDVNALAKTGAQIRQWVMEAEFPARLDAEIRTAFAAMANGNENMAVAVRSSATAEDLPDASFAGQQETFLNIRGVDNVIRAAKEVFASLFNDRAISYRVHQGFDHKLVALSIPVNASSGSVDFIAPNNVLNTNTPLSNSITGVTGGNYEHLETAGTPTTVVTDDPARLDTTGLTLSASGTVQEGGEITYTARLTNPTGTEMKISLSNGETITIGKGLSEGSITFPAPQNTVYVDGGNVSVTITGTTGGDFEHLEVSPTAAVTAVTDSIDTSTVTLTATASAVEGGVVTYVASVTSPVTGTPLVISLANGQSITIPVNSSSGSVDFIAPNNVLNTNTPLTNSITGVTGGNYEHLETAG</sequence>
<dbReference type="PANTHER" id="PTHR43030">
    <property type="entry name" value="PHOSPHOENOLPYRUVATE SYNTHASE"/>
    <property type="match status" value="1"/>
</dbReference>
<keyword evidence="9" id="KW-0547">Nucleotide-binding</keyword>
<accession>A0ABU7I1Y6</accession>
<name>A0ABU7I1Y6_9PSED</name>
<dbReference type="InterPro" id="IPR006319">
    <property type="entry name" value="PEP_synth"/>
</dbReference>
<keyword evidence="18" id="KW-1185">Reference proteome</keyword>
<evidence type="ECO:0000259" key="15">
    <source>
        <dbReference type="Pfam" id="PF01326"/>
    </source>
</evidence>
<dbReference type="InterPro" id="IPR013815">
    <property type="entry name" value="ATP_grasp_subdomain_1"/>
</dbReference>
<evidence type="ECO:0000256" key="4">
    <source>
        <dbReference type="ARBA" id="ARBA00007837"/>
    </source>
</evidence>
<evidence type="ECO:0000256" key="7">
    <source>
        <dbReference type="ARBA" id="ARBA00022679"/>
    </source>
</evidence>
<dbReference type="Pfam" id="PF01326">
    <property type="entry name" value="PPDK_N"/>
    <property type="match status" value="1"/>
</dbReference>
<evidence type="ECO:0000256" key="2">
    <source>
        <dbReference type="ARBA" id="ARBA00002988"/>
    </source>
</evidence>
<evidence type="ECO:0000313" key="17">
    <source>
        <dbReference type="EMBL" id="MEE1937804.1"/>
    </source>
</evidence>
<comment type="pathway">
    <text evidence="3">Carbohydrate biosynthesis; gluconeogenesis.</text>
</comment>
<evidence type="ECO:0000256" key="12">
    <source>
        <dbReference type="ARBA" id="ARBA00022842"/>
    </source>
</evidence>
<keyword evidence="12" id="KW-0460">Magnesium</keyword>
<evidence type="ECO:0000256" key="5">
    <source>
        <dbReference type="ARBA" id="ARBA00011996"/>
    </source>
</evidence>
<comment type="function">
    <text evidence="2">Catalyzes the phosphorylation of pyruvate to phosphoenolpyruvate.</text>
</comment>
<keyword evidence="11" id="KW-0067">ATP-binding</keyword>